<name>A0A075G9G3_9ARCH</name>
<proteinExistence type="predicted"/>
<organism evidence="1">
    <name type="scientific">uncultured marine thaumarchaeote KM3_136_D12</name>
    <dbReference type="NCBI Taxonomy" id="1456005"/>
    <lineage>
        <taxon>Archaea</taxon>
        <taxon>Nitrososphaerota</taxon>
        <taxon>environmental samples</taxon>
    </lineage>
</organism>
<dbReference type="AlphaFoldDB" id="A0A075G9G3"/>
<sequence length="69" mass="7855">MGIACNGICVNYKSTSLHMGLKYSSGVKRCTECQVFMDVDSTRCPCCNTKLRTRSRNKKLRGKRTHHDE</sequence>
<dbReference type="EMBL" id="KF900598">
    <property type="protein sequence ID" value="AIF00661.1"/>
    <property type="molecule type" value="Genomic_DNA"/>
</dbReference>
<accession>A0A075G9G3</accession>
<evidence type="ECO:0000313" key="1">
    <source>
        <dbReference type="EMBL" id="AIF00661.1"/>
    </source>
</evidence>
<protein>
    <submittedName>
        <fullName evidence="1">Uncharacterized protein</fullName>
    </submittedName>
</protein>
<reference evidence="1" key="1">
    <citation type="journal article" date="2014" name="Genome Biol. Evol.">
        <title>Pangenome evidence for extensive interdomain horizontal transfer affecting lineage core and shell genes in uncultured planktonic thaumarchaeota and euryarchaeota.</title>
        <authorList>
            <person name="Deschamps P."/>
            <person name="Zivanovic Y."/>
            <person name="Moreira D."/>
            <person name="Rodriguez-Valera F."/>
            <person name="Lopez-Garcia P."/>
        </authorList>
    </citation>
    <scope>NUCLEOTIDE SEQUENCE</scope>
</reference>